<feature type="chain" id="PRO_5003011720" description="DUF4410 domain-containing protein" evidence="2">
    <location>
        <begin position="21"/>
        <end position="198"/>
    </location>
</feature>
<evidence type="ECO:0000313" key="3">
    <source>
        <dbReference type="EMBL" id="ACY15965.1"/>
    </source>
</evidence>
<feature type="region of interest" description="Disordered" evidence="1">
    <location>
        <begin position="178"/>
        <end position="198"/>
    </location>
</feature>
<proteinExistence type="predicted"/>
<feature type="signal peptide" evidence="2">
    <location>
        <begin position="1"/>
        <end position="20"/>
    </location>
</feature>
<organism evidence="3 4">
    <name type="scientific">Haliangium ochraceum (strain DSM 14365 / JCM 11303 / SMP-2)</name>
    <dbReference type="NCBI Taxonomy" id="502025"/>
    <lineage>
        <taxon>Bacteria</taxon>
        <taxon>Pseudomonadati</taxon>
        <taxon>Myxococcota</taxon>
        <taxon>Polyangia</taxon>
        <taxon>Haliangiales</taxon>
        <taxon>Kofleriaceae</taxon>
        <taxon>Haliangium</taxon>
    </lineage>
</organism>
<sequence>MLAALLALALVAGAASSALAAPRGQAQRYCFLVTDVKTAEGVPPQAAELVRERLRAAIEKDGRLLAELPADAPDPDAEPKAFEAFVRKHKLTPYRVNVEVISYHRELETDARDQQRLSVHMAVRTFGETMPVRVMAFSGNGQATLKIRVGQRLRERDIEYARTEATDEAVAQALAESIAKLDAKNAEPPKRGRGKKKR</sequence>
<dbReference type="KEGG" id="hoh:Hoch_3463"/>
<name>D0LW33_HALO1</name>
<keyword evidence="2" id="KW-0732">Signal</keyword>
<accession>D0LW33</accession>
<evidence type="ECO:0008006" key="5">
    <source>
        <dbReference type="Google" id="ProtNLM"/>
    </source>
</evidence>
<dbReference type="AlphaFoldDB" id="D0LW33"/>
<protein>
    <recommendedName>
        <fullName evidence="5">DUF4410 domain-containing protein</fullName>
    </recommendedName>
</protein>
<evidence type="ECO:0000256" key="2">
    <source>
        <dbReference type="SAM" id="SignalP"/>
    </source>
</evidence>
<feature type="compositionally biased region" description="Basic and acidic residues" evidence="1">
    <location>
        <begin position="179"/>
        <end position="190"/>
    </location>
</feature>
<dbReference type="Proteomes" id="UP000001880">
    <property type="component" value="Chromosome"/>
</dbReference>
<dbReference type="HOGENOM" id="CLU_1376481_0_0_7"/>
<evidence type="ECO:0000313" key="4">
    <source>
        <dbReference type="Proteomes" id="UP000001880"/>
    </source>
</evidence>
<evidence type="ECO:0000256" key="1">
    <source>
        <dbReference type="SAM" id="MobiDB-lite"/>
    </source>
</evidence>
<dbReference type="EMBL" id="CP001804">
    <property type="protein sequence ID" value="ACY15965.1"/>
    <property type="molecule type" value="Genomic_DNA"/>
</dbReference>
<keyword evidence="4" id="KW-1185">Reference proteome</keyword>
<reference evidence="3 4" key="1">
    <citation type="journal article" date="2010" name="Stand. Genomic Sci.">
        <title>Complete genome sequence of Haliangium ochraceum type strain (SMP-2).</title>
        <authorList>
            <consortium name="US DOE Joint Genome Institute (JGI-PGF)"/>
            <person name="Ivanova N."/>
            <person name="Daum C."/>
            <person name="Lang E."/>
            <person name="Abt B."/>
            <person name="Kopitz M."/>
            <person name="Saunders E."/>
            <person name="Lapidus A."/>
            <person name="Lucas S."/>
            <person name="Glavina Del Rio T."/>
            <person name="Nolan M."/>
            <person name="Tice H."/>
            <person name="Copeland A."/>
            <person name="Cheng J.F."/>
            <person name="Chen F."/>
            <person name="Bruce D."/>
            <person name="Goodwin L."/>
            <person name="Pitluck S."/>
            <person name="Mavromatis K."/>
            <person name="Pati A."/>
            <person name="Mikhailova N."/>
            <person name="Chen A."/>
            <person name="Palaniappan K."/>
            <person name="Land M."/>
            <person name="Hauser L."/>
            <person name="Chang Y.J."/>
            <person name="Jeffries C.D."/>
            <person name="Detter J.C."/>
            <person name="Brettin T."/>
            <person name="Rohde M."/>
            <person name="Goker M."/>
            <person name="Bristow J."/>
            <person name="Markowitz V."/>
            <person name="Eisen J.A."/>
            <person name="Hugenholtz P."/>
            <person name="Kyrpides N.C."/>
            <person name="Klenk H.P."/>
        </authorList>
    </citation>
    <scope>NUCLEOTIDE SEQUENCE [LARGE SCALE GENOMIC DNA]</scope>
    <source>
        <strain evidence="4">DSM 14365 / CIP 107738 / JCM 11303 / AJ 13395 / SMP-2</strain>
    </source>
</reference>
<gene>
    <name evidence="3" type="ordered locus">Hoch_3463</name>
</gene>